<evidence type="ECO:0000256" key="4">
    <source>
        <dbReference type="ARBA" id="ARBA00022525"/>
    </source>
</evidence>
<evidence type="ECO:0000256" key="3">
    <source>
        <dbReference type="ARBA" id="ARBA00022429"/>
    </source>
</evidence>
<dbReference type="GO" id="GO:0005576">
    <property type="term" value="C:extracellular region"/>
    <property type="evidence" value="ECO:0007669"/>
    <property type="project" value="UniProtKB-SubCell"/>
</dbReference>
<evidence type="ECO:0000256" key="5">
    <source>
        <dbReference type="ARBA" id="ARBA00022656"/>
    </source>
</evidence>
<name>R4FIE0_9SAUR</name>
<reference evidence="11" key="1">
    <citation type="journal article" date="2013" name="Toxins">
        <title>Venom down under: dynamic evolution of Australian elapid snake toxins.</title>
        <authorList>
            <person name="Jackson T.N."/>
            <person name="Sunagar K."/>
            <person name="Undheim E.A."/>
            <person name="Koludarov I."/>
            <person name="Chan A.H."/>
            <person name="Sanders K."/>
            <person name="Ali S.A."/>
            <person name="Hendrikx I."/>
            <person name="Dunstan N."/>
            <person name="Fry B.G."/>
        </authorList>
    </citation>
    <scope>NUCLEOTIDE SEQUENCE</scope>
    <source>
        <tissue evidence="11">Maxillary venom gland</tissue>
    </source>
</reference>
<evidence type="ECO:0000313" key="11">
    <source>
        <dbReference type="EMBL" id="JAA74747.1"/>
    </source>
</evidence>
<protein>
    <submittedName>
        <fullName evidence="12">NP-Ech-35</fullName>
    </submittedName>
    <submittedName>
        <fullName evidence="11">NP-Ech-52</fullName>
    </submittedName>
</protein>
<keyword evidence="7" id="KW-1015">Disulfide bond</keyword>
<dbReference type="EMBL" id="GAHD01000016">
    <property type="protein sequence ID" value="JAA74757.1"/>
    <property type="molecule type" value="mRNA"/>
</dbReference>
<evidence type="ECO:0000256" key="9">
    <source>
        <dbReference type="SAM" id="MobiDB-lite"/>
    </source>
</evidence>
<comment type="similarity">
    <text evidence="2 8">Belongs to the natriuretic peptide family.</text>
</comment>
<dbReference type="InterPro" id="IPR030480">
    <property type="entry name" value="Natr_peptide_CS"/>
</dbReference>
<dbReference type="GO" id="GO:0008217">
    <property type="term" value="P:regulation of blood pressure"/>
    <property type="evidence" value="ECO:0007669"/>
    <property type="project" value="UniProtKB-KW"/>
</dbReference>
<keyword evidence="4" id="KW-0964">Secreted</keyword>
<accession>R4FIE0</accession>
<feature type="region of interest" description="Disordered" evidence="9">
    <location>
        <begin position="96"/>
        <end position="115"/>
    </location>
</feature>
<dbReference type="GO" id="GO:0042311">
    <property type="term" value="P:vasodilation"/>
    <property type="evidence" value="ECO:0007669"/>
    <property type="project" value="UniProtKB-KW"/>
</dbReference>
<dbReference type="SMART" id="SM00183">
    <property type="entry name" value="NAT_PEP"/>
    <property type="match status" value="1"/>
</dbReference>
<organism evidence="11">
    <name type="scientific">Echiopsis curta</name>
    <dbReference type="NCBI Taxonomy" id="529692"/>
    <lineage>
        <taxon>Eukaryota</taxon>
        <taxon>Metazoa</taxon>
        <taxon>Chordata</taxon>
        <taxon>Craniata</taxon>
        <taxon>Vertebrata</taxon>
        <taxon>Euteleostomi</taxon>
        <taxon>Lepidosauria</taxon>
        <taxon>Squamata</taxon>
        <taxon>Bifurcata</taxon>
        <taxon>Unidentata</taxon>
        <taxon>Episquamata</taxon>
        <taxon>Toxicofera</taxon>
        <taxon>Serpentes</taxon>
        <taxon>Colubroidea</taxon>
        <taxon>Elapidae</taxon>
        <taxon>Hydrophiinae</taxon>
        <taxon>Echiopsis</taxon>
    </lineage>
</organism>
<evidence type="ECO:0000256" key="2">
    <source>
        <dbReference type="ARBA" id="ARBA00009041"/>
    </source>
</evidence>
<evidence type="ECO:0000256" key="10">
    <source>
        <dbReference type="SAM" id="SignalP"/>
    </source>
</evidence>
<keyword evidence="10" id="KW-0732">Signal</keyword>
<keyword evidence="3" id="KW-0840">Vasodilator</keyword>
<dbReference type="GO" id="GO:0005179">
    <property type="term" value="F:hormone activity"/>
    <property type="evidence" value="ECO:0007669"/>
    <property type="project" value="InterPro"/>
</dbReference>
<evidence type="ECO:0000256" key="8">
    <source>
        <dbReference type="RuleBase" id="RU003686"/>
    </source>
</evidence>
<evidence type="ECO:0000256" key="7">
    <source>
        <dbReference type="ARBA" id="ARBA00023157"/>
    </source>
</evidence>
<evidence type="ECO:0000256" key="1">
    <source>
        <dbReference type="ARBA" id="ARBA00004613"/>
    </source>
</evidence>
<keyword evidence="8" id="KW-0838">Vasoactive</keyword>
<sequence length="115" mass="11719">MLGLSRLAGGGLLLVVLALLPLALDGKPTAPPQALPTAPAGGMMASRPMLTEKQRQQHQQPLPPTMEESSGPAAERSGSKTAKIGNGCFGFPLDRIGSVSGMGCRTFPKPTPGGS</sequence>
<dbReference type="EMBL" id="GAHD01000026">
    <property type="protein sequence ID" value="JAA74747.1"/>
    <property type="molecule type" value="mRNA"/>
</dbReference>
<keyword evidence="6" id="KW-0382">Hypotensive agent</keyword>
<dbReference type="Pfam" id="PF00212">
    <property type="entry name" value="ANP"/>
    <property type="match status" value="1"/>
</dbReference>
<feature type="region of interest" description="Disordered" evidence="9">
    <location>
        <begin position="26"/>
        <end position="86"/>
    </location>
</feature>
<keyword evidence="5" id="KW-0800">Toxin</keyword>
<feature type="signal peptide" evidence="10">
    <location>
        <begin position="1"/>
        <end position="26"/>
    </location>
</feature>
<proteinExistence type="evidence at transcript level"/>
<comment type="subcellular location">
    <subcellularLocation>
        <location evidence="1 8">Secreted</location>
    </subcellularLocation>
</comment>
<dbReference type="PROSITE" id="PS00263">
    <property type="entry name" value="NATRIURETIC_PEPTIDE"/>
    <property type="match status" value="1"/>
</dbReference>
<evidence type="ECO:0000313" key="12">
    <source>
        <dbReference type="EMBL" id="JAA74757.1"/>
    </source>
</evidence>
<dbReference type="GO" id="GO:0090729">
    <property type="term" value="F:toxin activity"/>
    <property type="evidence" value="ECO:0007669"/>
    <property type="project" value="UniProtKB-KW"/>
</dbReference>
<feature type="chain" id="PRO_5007722849" evidence="10">
    <location>
        <begin position="27"/>
        <end position="115"/>
    </location>
</feature>
<dbReference type="AlphaFoldDB" id="R4FIE0"/>
<dbReference type="InterPro" id="IPR000663">
    <property type="entry name" value="Natr_peptide"/>
</dbReference>
<evidence type="ECO:0000256" key="6">
    <source>
        <dbReference type="ARBA" id="ARBA00022924"/>
    </source>
</evidence>